<evidence type="ECO:0000313" key="1">
    <source>
        <dbReference type="EMBL" id="MBO8442546.1"/>
    </source>
</evidence>
<dbReference type="Proteomes" id="UP000823633">
    <property type="component" value="Unassembled WGS sequence"/>
</dbReference>
<dbReference type="EMBL" id="JADIMU010000016">
    <property type="protein sequence ID" value="MBO8442546.1"/>
    <property type="molecule type" value="Genomic_DNA"/>
</dbReference>
<name>A0A9D9H8V0_9SPIR</name>
<reference evidence="1" key="2">
    <citation type="journal article" date="2021" name="PeerJ">
        <title>Extensive microbial diversity within the chicken gut microbiome revealed by metagenomics and culture.</title>
        <authorList>
            <person name="Gilroy R."/>
            <person name="Ravi A."/>
            <person name="Getino M."/>
            <person name="Pursley I."/>
            <person name="Horton D.L."/>
            <person name="Alikhan N.F."/>
            <person name="Baker D."/>
            <person name="Gharbi K."/>
            <person name="Hall N."/>
            <person name="Watson M."/>
            <person name="Adriaenssens E.M."/>
            <person name="Foster-Nyarko E."/>
            <person name="Jarju S."/>
            <person name="Secka A."/>
            <person name="Antonio M."/>
            <person name="Oren A."/>
            <person name="Chaudhuri R.R."/>
            <person name="La Ragione R."/>
            <person name="Hildebrand F."/>
            <person name="Pallen M.J."/>
        </authorList>
    </citation>
    <scope>NUCLEOTIDE SEQUENCE</scope>
    <source>
        <strain evidence="1">11167</strain>
    </source>
</reference>
<proteinExistence type="predicted"/>
<reference evidence="1" key="1">
    <citation type="submission" date="2020-10" db="EMBL/GenBank/DDBJ databases">
        <authorList>
            <person name="Gilroy R."/>
        </authorList>
    </citation>
    <scope>NUCLEOTIDE SEQUENCE</scope>
    <source>
        <strain evidence="1">11167</strain>
    </source>
</reference>
<organism evidence="1 2">
    <name type="scientific">Candidatus Aphodenecus pullistercoris</name>
    <dbReference type="NCBI Taxonomy" id="2840669"/>
    <lineage>
        <taxon>Bacteria</taxon>
        <taxon>Pseudomonadati</taxon>
        <taxon>Spirochaetota</taxon>
        <taxon>Spirochaetia</taxon>
        <taxon>Spirochaetales</taxon>
        <taxon>Candidatus Aphodenecus</taxon>
    </lineage>
</organism>
<accession>A0A9D9H8V0</accession>
<evidence type="ECO:0000313" key="2">
    <source>
        <dbReference type="Proteomes" id="UP000823633"/>
    </source>
</evidence>
<evidence type="ECO:0008006" key="3">
    <source>
        <dbReference type="Google" id="ProtNLM"/>
    </source>
</evidence>
<sequence length="252" mass="26941">MAGKILVVVLLAIMLTGCSLDSFEFLHSLTSSLKGNIAIDAGLVDVDTSTLEEDLSSYKASLGSRLVANTDSSYSIGGRRLTVSDLGSILPVASSQLMDLLSSGSENSVKVDVARKILSQGVDDEEVRAATEATVDLIAFLSESFSDYDFSYLIEAFSEPIGEDLTWRDVLARQIVLSVVSSLLGHKALDGMEVVTIDGIRAVISSDLTESTAFYDRLALNLGQGKTVARMLGIDWLYGALNGILFHFGDSL</sequence>
<dbReference type="AlphaFoldDB" id="A0A9D9H8V0"/>
<protein>
    <recommendedName>
        <fullName evidence="3">DUF4197 domain-containing protein</fullName>
    </recommendedName>
</protein>
<comment type="caution">
    <text evidence="1">The sequence shown here is derived from an EMBL/GenBank/DDBJ whole genome shotgun (WGS) entry which is preliminary data.</text>
</comment>
<dbReference type="PROSITE" id="PS51257">
    <property type="entry name" value="PROKAR_LIPOPROTEIN"/>
    <property type="match status" value="1"/>
</dbReference>
<gene>
    <name evidence="1" type="ORF">IAC42_02130</name>
</gene>